<name>A0ABP0IWW5_9DINO</name>
<dbReference type="InterPro" id="IPR014284">
    <property type="entry name" value="RNA_pol_sigma-70_dom"/>
</dbReference>
<dbReference type="Pfam" id="PF04542">
    <property type="entry name" value="Sigma70_r2"/>
    <property type="match status" value="1"/>
</dbReference>
<dbReference type="PROSITE" id="PS50893">
    <property type="entry name" value="ABC_TRANSPORTER_2"/>
    <property type="match status" value="1"/>
</dbReference>
<dbReference type="Pfam" id="PF00005">
    <property type="entry name" value="ABC_tran"/>
    <property type="match status" value="1"/>
</dbReference>
<dbReference type="PANTHER" id="PTHR42798">
    <property type="entry name" value="LIPOPROTEIN-RELEASING SYSTEM ATP-BINDING PROTEIN LOLD"/>
    <property type="match status" value="1"/>
</dbReference>
<keyword evidence="9" id="KW-1185">Reference proteome</keyword>
<dbReference type="InterPro" id="IPR017911">
    <property type="entry name" value="MacB-like_ATP-bd"/>
</dbReference>
<keyword evidence="8" id="KW-0449">Lipoprotein</keyword>
<accession>A0ABP0IWW5</accession>
<protein>
    <submittedName>
        <fullName evidence="8">Lipoprotein-releasing system ATP-binding protein LolD 1</fullName>
    </submittedName>
</protein>
<keyword evidence="6" id="KW-0472">Membrane</keyword>
<dbReference type="PROSITE" id="PS00211">
    <property type="entry name" value="ABC_TRANSPORTER_1"/>
    <property type="match status" value="1"/>
</dbReference>
<keyword evidence="4 8" id="KW-0067">ATP-binding</keyword>
<feature type="domain" description="ABC transporter" evidence="7">
    <location>
        <begin position="752"/>
        <end position="972"/>
    </location>
</feature>
<dbReference type="InterPro" id="IPR036388">
    <property type="entry name" value="WH-like_DNA-bd_sf"/>
</dbReference>
<dbReference type="InterPro" id="IPR003439">
    <property type="entry name" value="ABC_transporter-like_ATP-bd"/>
</dbReference>
<dbReference type="InterPro" id="IPR007627">
    <property type="entry name" value="RNA_pol_sigma70_r2"/>
</dbReference>
<feature type="transmembrane region" description="Helical" evidence="6">
    <location>
        <begin position="278"/>
        <end position="301"/>
    </location>
</feature>
<feature type="region of interest" description="Disordered" evidence="5">
    <location>
        <begin position="683"/>
        <end position="754"/>
    </location>
</feature>
<evidence type="ECO:0000256" key="5">
    <source>
        <dbReference type="SAM" id="MobiDB-lite"/>
    </source>
</evidence>
<dbReference type="InterPro" id="IPR013249">
    <property type="entry name" value="RNA_pol_sigma70_r4_t2"/>
</dbReference>
<dbReference type="SUPFAM" id="SSF52540">
    <property type="entry name" value="P-loop containing nucleoside triphosphate hydrolases"/>
    <property type="match status" value="1"/>
</dbReference>
<evidence type="ECO:0000256" key="2">
    <source>
        <dbReference type="ARBA" id="ARBA00022448"/>
    </source>
</evidence>
<evidence type="ECO:0000313" key="9">
    <source>
        <dbReference type="Proteomes" id="UP001642464"/>
    </source>
</evidence>
<evidence type="ECO:0000256" key="4">
    <source>
        <dbReference type="ARBA" id="ARBA00022840"/>
    </source>
</evidence>
<dbReference type="InterPro" id="IPR027417">
    <property type="entry name" value="P-loop_NTPase"/>
</dbReference>
<keyword evidence="2" id="KW-0813">Transport</keyword>
<reference evidence="8 9" key="1">
    <citation type="submission" date="2024-02" db="EMBL/GenBank/DDBJ databases">
        <authorList>
            <person name="Chen Y."/>
            <person name="Shah S."/>
            <person name="Dougan E. K."/>
            <person name="Thang M."/>
            <person name="Chan C."/>
        </authorList>
    </citation>
    <scope>NUCLEOTIDE SEQUENCE [LARGE SCALE GENOMIC DNA]</scope>
</reference>
<evidence type="ECO:0000313" key="8">
    <source>
        <dbReference type="EMBL" id="CAK9006567.1"/>
    </source>
</evidence>
<feature type="compositionally biased region" description="Basic and acidic residues" evidence="5">
    <location>
        <begin position="695"/>
        <end position="743"/>
    </location>
</feature>
<dbReference type="SUPFAM" id="SSF88659">
    <property type="entry name" value="Sigma3 and sigma4 domains of RNA polymerase sigma factors"/>
    <property type="match status" value="1"/>
</dbReference>
<dbReference type="CDD" id="cd03255">
    <property type="entry name" value="ABC_MJ0796_LolCDE_FtsE"/>
    <property type="match status" value="1"/>
</dbReference>
<dbReference type="SMART" id="SM00382">
    <property type="entry name" value="AAA"/>
    <property type="match status" value="1"/>
</dbReference>
<dbReference type="CDD" id="cd06171">
    <property type="entry name" value="Sigma70_r4"/>
    <property type="match status" value="1"/>
</dbReference>
<comment type="caution">
    <text evidence="8">The sequence shown here is derived from an EMBL/GenBank/DDBJ whole genome shotgun (WGS) entry which is preliminary data.</text>
</comment>
<dbReference type="InterPro" id="IPR013324">
    <property type="entry name" value="RNA_pol_sigma_r3/r4-like"/>
</dbReference>
<sequence length="975" mass="110122">MLRVKQGDDGAYSQLLDRYRDRLVGIFTNMFGDADLGEDLAQEVFLRIYRARNGYEPTAKFSTWLFQIANNLASNSRRTKGRRKEVQLRVEDSGGQPTRAATDVAVEKSGLMPTRQFDKQELQERVRSALETLNERQRLAVLLHKFEGMSYADIAASMELTPQAVKSLLARARENLRVILENYLSRLTAEDRDNLVAYLDGELPDDVTTRVESVLAQSNVARHDVELLARTYDLLDELPRPKASPDFTERTLVTAKLEEARPDFRQTQTYRLLQRSTVLVAWFGILLLCGSLSYAVTAIWIPRPVDELLENYPVIERLDVYTEVGSVEPTVTPNRIRLFLIGAVLAAIAIPPILVQGEAESRRRRDDSRKQIAGLTSQDRNRLNRNFKVFNELSDDERRQLRELHALLEEDRQKRQGELTQVMEDYYAWLKTIEPYQRDALAKASDSTERIALIQEVLEEQRMRIAKRRIEEDEDWQQLLSRLPGGNSVPTMSEDSLHGLLTRVHDQFANDFPGAKQRQLAELRQMADASASSRRGELTPEERLHRLVYHYELLKGIRELGASERTSRLFTWGSEPLLRELVESIGEPTIAEFVLSKDSRFPTRMKFNVVIMHSLVHELYRQGNAAKAPSDAELRALFDQLPMPEQDQLLSLDAVDFRAELLRLHQEQTASVTMRDLLRLFRPPADFMQRTRPRGPRENDGPGGRPDRSDGNGRRGPIPDRRRPEFTPPGERGRPRFDDERPGDPPPNRNPENVQDLSKEFATVAGPLTVLNRLTVEMAAGDCLAITGPSGSGKSTLLYIIGLLDTPTAGEVVIRGEQPLRFGAAAQARFRSREIGFIFQDHHLLPQCSVLENVLIPTLAAGGAGAEEKARATALLERVGLAERTHHRPAQLSGGERQRVAVCRAMINQPSLVLADEPTGNLDRKTAETVGSLLLELTAEQQAMLICVTHSLELAERFPIRKELLDGKLVDVVTS</sequence>
<gene>
    <name evidence="8" type="ORF">SCF082_LOCUS9087</name>
</gene>
<dbReference type="EMBL" id="CAXAMM010005241">
    <property type="protein sequence ID" value="CAK9006567.1"/>
    <property type="molecule type" value="Genomic_DNA"/>
</dbReference>
<dbReference type="Gene3D" id="1.10.1740.10">
    <property type="match status" value="1"/>
</dbReference>
<dbReference type="Gene3D" id="3.40.50.300">
    <property type="entry name" value="P-loop containing nucleotide triphosphate hydrolases"/>
    <property type="match status" value="1"/>
</dbReference>
<evidence type="ECO:0000256" key="3">
    <source>
        <dbReference type="ARBA" id="ARBA00022741"/>
    </source>
</evidence>
<dbReference type="InterPro" id="IPR003593">
    <property type="entry name" value="AAA+_ATPase"/>
</dbReference>
<evidence type="ECO:0000259" key="7">
    <source>
        <dbReference type="PROSITE" id="PS50893"/>
    </source>
</evidence>
<dbReference type="SUPFAM" id="SSF88946">
    <property type="entry name" value="Sigma2 domain of RNA polymerase sigma factors"/>
    <property type="match status" value="1"/>
</dbReference>
<dbReference type="Pfam" id="PF08281">
    <property type="entry name" value="Sigma70_r4_2"/>
    <property type="match status" value="1"/>
</dbReference>
<dbReference type="NCBIfam" id="TIGR02937">
    <property type="entry name" value="sigma70-ECF"/>
    <property type="match status" value="1"/>
</dbReference>
<comment type="similarity">
    <text evidence="1">Belongs to the ABC transporter superfamily.</text>
</comment>
<dbReference type="InterPro" id="IPR013325">
    <property type="entry name" value="RNA_pol_sigma_r2"/>
</dbReference>
<dbReference type="Proteomes" id="UP001642464">
    <property type="component" value="Unassembled WGS sequence"/>
</dbReference>
<keyword evidence="6" id="KW-1133">Transmembrane helix</keyword>
<organism evidence="8 9">
    <name type="scientific">Durusdinium trenchii</name>
    <dbReference type="NCBI Taxonomy" id="1381693"/>
    <lineage>
        <taxon>Eukaryota</taxon>
        <taxon>Sar</taxon>
        <taxon>Alveolata</taxon>
        <taxon>Dinophyceae</taxon>
        <taxon>Suessiales</taxon>
        <taxon>Symbiodiniaceae</taxon>
        <taxon>Durusdinium</taxon>
    </lineage>
</organism>
<evidence type="ECO:0000256" key="6">
    <source>
        <dbReference type="SAM" id="Phobius"/>
    </source>
</evidence>
<dbReference type="PANTHER" id="PTHR42798:SF2">
    <property type="entry name" value="ABC TRANSPORTER ATP-BINDING PROTEIN MG467-RELATED"/>
    <property type="match status" value="1"/>
</dbReference>
<keyword evidence="6" id="KW-0812">Transmembrane</keyword>
<proteinExistence type="inferred from homology"/>
<dbReference type="InterPro" id="IPR017871">
    <property type="entry name" value="ABC_transporter-like_CS"/>
</dbReference>
<dbReference type="Gene3D" id="1.10.10.10">
    <property type="entry name" value="Winged helix-like DNA-binding domain superfamily/Winged helix DNA-binding domain"/>
    <property type="match status" value="1"/>
</dbReference>
<evidence type="ECO:0000256" key="1">
    <source>
        <dbReference type="ARBA" id="ARBA00005417"/>
    </source>
</evidence>
<keyword evidence="3" id="KW-0547">Nucleotide-binding</keyword>
<dbReference type="GO" id="GO:0005524">
    <property type="term" value="F:ATP binding"/>
    <property type="evidence" value="ECO:0007669"/>
    <property type="project" value="UniProtKB-KW"/>
</dbReference>